<dbReference type="Gene3D" id="3.90.180.10">
    <property type="entry name" value="Medium-chain alcohol dehydrogenases, catalytic domain"/>
    <property type="match status" value="1"/>
</dbReference>
<dbReference type="SMART" id="SM00822">
    <property type="entry name" value="PKS_KR"/>
    <property type="match status" value="1"/>
</dbReference>
<dbReference type="Gene3D" id="3.40.47.10">
    <property type="match status" value="1"/>
</dbReference>
<dbReference type="InterPro" id="IPR036291">
    <property type="entry name" value="NAD(P)-bd_dom_sf"/>
</dbReference>
<dbReference type="InterPro" id="IPR050091">
    <property type="entry name" value="PKS_NRPS_Biosynth_Enz"/>
</dbReference>
<dbReference type="InterPro" id="IPR006162">
    <property type="entry name" value="Ppantetheine_attach_site"/>
</dbReference>
<dbReference type="InterPro" id="IPR013154">
    <property type="entry name" value="ADH-like_N"/>
</dbReference>
<dbReference type="GO" id="GO:0004315">
    <property type="term" value="F:3-oxoacyl-[acyl-carrier-protein] synthase activity"/>
    <property type="evidence" value="ECO:0007669"/>
    <property type="project" value="InterPro"/>
</dbReference>
<name>A0A9E3HD75_9NOST</name>
<dbReference type="FunFam" id="3.40.47.10:FF:000019">
    <property type="entry name" value="Polyketide synthase type I"/>
    <property type="match status" value="1"/>
</dbReference>
<reference evidence="9" key="1">
    <citation type="submission" date="2021-05" db="EMBL/GenBank/DDBJ databases">
        <authorList>
            <person name="Pietrasiak N."/>
            <person name="Ward R."/>
            <person name="Stajich J.E."/>
            <person name="Kurbessoian T."/>
        </authorList>
    </citation>
    <scope>NUCLEOTIDE SEQUENCE</scope>
    <source>
        <strain evidence="9">HA4357-MV3</strain>
    </source>
</reference>
<dbReference type="GO" id="GO:0071770">
    <property type="term" value="P:DIM/DIP cell wall layer assembly"/>
    <property type="evidence" value="ECO:0007669"/>
    <property type="project" value="TreeGrafter"/>
</dbReference>
<sequence>MSISESQRILLALDEAVTKLETVERTKTEPIAIVGMGCRFPGGANNPEAFWQLLQNGTDAITQIPADRWNADEHYNPDTSIPGKICTRFGGFLQQVDQFDPQFFGISPREAISLDPQQRLLLEVSWEALENAGFSPRQLSGSQTGVFVGIGQNDYAQLQFYSGDLTKIGLYEGTGNGFSFAPGRLSYILGLNGPSIAVDTACSSSLTAIHLACQSLRVRECNMAIAGGVHLVLSPEVTVFLSVSQTLSQDGRCKTFDAAANGTGRGEGCGVIILKRLSDALADQDNILALIRGSAVNHDGASGGLTIPNVVAQQTLIQDALKNAKLAANEVNYVEAHGTGTPLGDPIEVRALGTVLAEGRSPSQPLLIGSVKTNIGHLEAAAGVAGLIKVVLSLQHQQIPPHLHFQQPNPHINWDELPVKVPTQTVPWQTINNTRIAGVSSFGFSGTNAHVILEQALPPEPLPPQIDRPLHLLTLSAKSQSAVQQLLARYQHHLAKHPEQNLPDICFTANTGREHFSERIGVVASSTAELAQKLATLAPPVSATKRSKIAFLFTGQGCQYLGMGRQLYETQPTFRRTLDYCQQILQPFLDKPLVQVLYADHQQELLLENTAYAQPAIFAIEYALAELWRSWGVEPDVVMGYSLGEYVAATIAGVFSLEEALKLVAERGRLMQTLTPIAEMVSVLANAKLVSAAIQPYTEQITIAAINAPNNTVIVGLPAAIETVVSSLSAQGIYTERLSVSRGFHSPLLKPILEPFSQLVASVNYAPAKISFVSTVTGKSITTEISCADYWCQHCWQPVQFLAGMEALERQGVEIFLEIGPRPSLLPMASDCFASEMGMFLPSLRPTQSDWQVLLESLLSLYLHGYPVDWSGFDKDYFRLRLPLPTYPFQRQRYWVETTKQARGLLSLSQRKTSLHPLLSAKLQSPLLKETLFTSEISINDFPYLNDHQVYGEIVVAGAFHISLLLGAIKLTLGEQHCILEDVVFTKALVISSEELRNIQLLITPEDSGTASFKLISLESEAANASNSWSNHVNGKISIQGKYLTATPTLNKVSIQNLQDKCKQEISSADFYQFLQLRHIHLGTSFQWIKSIWKGDREAICHMQLPQTLDNVEEYQLHPSLIDSCFQLLMATVVLQDDETFVPFSIEKLYFYQKPSNYSQLWCHAYSLPMEKSKEEVVGNIRLLDQEGQILAEVMGFKARKAHSYTFLNSLQQSLDDWLYEIEWWPQTLSGSMSPKEVQTSNSEAKNWLILADEFGIGQHLTAQLEAQGEVCTVVLPGNTYEQLTEREFKINPANPEDFEQLFTEITAHTSSLYGVVHLWGLNTTTEALTITNIQAALNDVCGSTLQLVQSLVKAQLASSPSLWLVTRGVVSVKSEQNILGLPQSPLWGMGKVITLEHPELNCVRVDLNPEPQKNEVEHLFTEIWSKSTKEDQVAYRDQVRYVARLVRSKLGQNNREKQINIPQSEFIRLGVSSRGTLDNLQLQPVTHRQPNADEVEIEVCATGMNFRDVLNVLGLYPGDPGPLGLECSGRIVRIGEGVEGFKIGDPVIALVQGSFGQYVTAKTTLVIHKPEDMSFEEAATIPVAFLTVCSSLLNVEISPGDRVLVHAASGGVGLAAIQLLKLAGAEIFATASPQKWEFLQSLGIKHIMNSRTLDFANEIMEKTNGEGVDVVINSLNGDFISKSLSILREKGCFLEIGKNGVWKIEQAKQVRPDISYFLVDLVKDCYEQPALVQSMFDELMQKFRDGNLKPLPQTIFAFTDVLDAFRYMQQAKHIGKIVISQQSGTRTISQEPVSLSEDGTYLITGGLGGLGVLTANWLVQHGAKHLVLVGRSTPNPVVGNQLKQLEQAGSQVVVLSADISQLEQVNYVLATIEKFLPPLRGIIHAAGLLDDGILLQQTWERFAKVLAPKVYGAWHLHTLTQKLPLDFFVLFSSAASLLGSSGQANHASANAFLDALATYRRTQGLTGLSINWGPWTEVGAAAQRHLNQQMSMKGVGSITPETGLQILEKLWSNSPAQIGVVPINWTQFDQASVSPFFSDFTQIHRQDQQQITSFLKQLEAIPVNQRHAHLLAHVNSLVAKVLRLNSSEQLDQQQGFFQLGMDSLTSVELRNLLRNNLECSLPSTIALEYPTLETLVNYLAYEVLPIEFSTSELDVQPQENGKNDSLADLTDISLQEVAHLLVKELETTEKE</sequence>
<feature type="domain" description="Carrier" evidence="6">
    <location>
        <begin position="2069"/>
        <end position="2144"/>
    </location>
</feature>
<dbReference type="PROSITE" id="PS00012">
    <property type="entry name" value="PHOSPHOPANTETHEINE"/>
    <property type="match status" value="1"/>
</dbReference>
<dbReference type="SUPFAM" id="SSF53901">
    <property type="entry name" value="Thiolase-like"/>
    <property type="match status" value="1"/>
</dbReference>
<dbReference type="InterPro" id="IPR016035">
    <property type="entry name" value="Acyl_Trfase/lysoPLipase"/>
</dbReference>
<dbReference type="InterPro" id="IPR016039">
    <property type="entry name" value="Thiolase-like"/>
</dbReference>
<feature type="active site" description="Proton donor; for dehydratase activity" evidence="5">
    <location>
        <position position="1123"/>
    </location>
</feature>
<dbReference type="InterPro" id="IPR057326">
    <property type="entry name" value="KR_dom"/>
</dbReference>
<keyword evidence="4" id="KW-0511">Multifunctional enzyme</keyword>
<dbReference type="InterPro" id="IPR011032">
    <property type="entry name" value="GroES-like_sf"/>
</dbReference>
<evidence type="ECO:0000256" key="1">
    <source>
        <dbReference type="ARBA" id="ARBA00022450"/>
    </source>
</evidence>
<dbReference type="InterPro" id="IPR018201">
    <property type="entry name" value="Ketoacyl_synth_AS"/>
</dbReference>
<accession>A0A9E3HD75</accession>
<evidence type="ECO:0000259" key="6">
    <source>
        <dbReference type="PROSITE" id="PS50075"/>
    </source>
</evidence>
<dbReference type="CDD" id="cd08955">
    <property type="entry name" value="KR_2_FAS_SDR_x"/>
    <property type="match status" value="1"/>
</dbReference>
<dbReference type="FunFam" id="3.40.366.10:FF:000002">
    <property type="entry name" value="Probable polyketide synthase 2"/>
    <property type="match status" value="1"/>
</dbReference>
<dbReference type="SUPFAM" id="SSF47336">
    <property type="entry name" value="ACP-like"/>
    <property type="match status" value="1"/>
</dbReference>
<dbReference type="Gene3D" id="3.40.50.720">
    <property type="entry name" value="NAD(P)-binding Rossmann-like Domain"/>
    <property type="match status" value="3"/>
</dbReference>
<dbReference type="Gene3D" id="3.40.366.10">
    <property type="entry name" value="Malonyl-Coenzyme A Acyl Carrier Protein, domain 2"/>
    <property type="match status" value="1"/>
</dbReference>
<keyword evidence="3" id="KW-0808">Transferase</keyword>
<dbReference type="GO" id="GO:0006633">
    <property type="term" value="P:fatty acid biosynthetic process"/>
    <property type="evidence" value="ECO:0007669"/>
    <property type="project" value="InterPro"/>
</dbReference>
<dbReference type="SUPFAM" id="SSF51735">
    <property type="entry name" value="NAD(P)-binding Rossmann-fold domains"/>
    <property type="match status" value="3"/>
</dbReference>
<dbReference type="InterPro" id="IPR001227">
    <property type="entry name" value="Ac_transferase_dom_sf"/>
</dbReference>
<dbReference type="Pfam" id="PF02801">
    <property type="entry name" value="Ketoacyl-synt_C"/>
    <property type="match status" value="1"/>
</dbReference>
<dbReference type="Proteomes" id="UP000813215">
    <property type="component" value="Unassembled WGS sequence"/>
</dbReference>
<dbReference type="Gene3D" id="3.10.129.120">
    <property type="match status" value="1"/>
</dbReference>
<dbReference type="InterPro" id="IPR020841">
    <property type="entry name" value="PKS_Beta-ketoAc_synthase_dom"/>
</dbReference>
<dbReference type="PROSITE" id="PS00606">
    <property type="entry name" value="KS3_1"/>
    <property type="match status" value="1"/>
</dbReference>
<feature type="region of interest" description="N-terminal hotdog fold" evidence="5">
    <location>
        <begin position="916"/>
        <end position="1044"/>
    </location>
</feature>
<evidence type="ECO:0000313" key="10">
    <source>
        <dbReference type="Proteomes" id="UP000813215"/>
    </source>
</evidence>
<dbReference type="PROSITE" id="PS52004">
    <property type="entry name" value="KS3_2"/>
    <property type="match status" value="1"/>
</dbReference>
<dbReference type="PANTHER" id="PTHR43775:SF37">
    <property type="entry name" value="SI:DKEY-61P9.11"/>
    <property type="match status" value="1"/>
</dbReference>
<dbReference type="InterPro" id="IPR014030">
    <property type="entry name" value="Ketoacyl_synth_N"/>
</dbReference>
<evidence type="ECO:0000313" key="9">
    <source>
        <dbReference type="EMBL" id="MBW4434619.1"/>
    </source>
</evidence>
<comment type="caution">
    <text evidence="9">The sequence shown here is derived from an EMBL/GenBank/DDBJ whole genome shotgun (WGS) entry which is preliminary data.</text>
</comment>
<keyword evidence="2" id="KW-0597">Phosphoprotein</keyword>
<dbReference type="InterPro" id="IPR009081">
    <property type="entry name" value="PP-bd_ACP"/>
</dbReference>
<dbReference type="InterPro" id="IPR036736">
    <property type="entry name" value="ACP-like_sf"/>
</dbReference>
<dbReference type="SMART" id="SM00829">
    <property type="entry name" value="PKS_ER"/>
    <property type="match status" value="1"/>
</dbReference>
<keyword evidence="1" id="KW-0596">Phosphopantetheine</keyword>
<dbReference type="Pfam" id="PF00550">
    <property type="entry name" value="PP-binding"/>
    <property type="match status" value="1"/>
</dbReference>
<dbReference type="FunFam" id="3.40.50.720:FF:000209">
    <property type="entry name" value="Polyketide synthase Pks12"/>
    <property type="match status" value="1"/>
</dbReference>
<dbReference type="PANTHER" id="PTHR43775">
    <property type="entry name" value="FATTY ACID SYNTHASE"/>
    <property type="match status" value="1"/>
</dbReference>
<dbReference type="InterPro" id="IPR049900">
    <property type="entry name" value="PKS_mFAS_DH"/>
</dbReference>
<feature type="domain" description="Ketosynthase family 3 (KS3)" evidence="7">
    <location>
        <begin position="28"/>
        <end position="455"/>
    </location>
</feature>
<dbReference type="PROSITE" id="PS01162">
    <property type="entry name" value="QOR_ZETA_CRYSTAL"/>
    <property type="match status" value="1"/>
</dbReference>
<dbReference type="InterPro" id="IPR020806">
    <property type="entry name" value="PKS_PP-bd"/>
</dbReference>
<reference evidence="9" key="2">
    <citation type="journal article" date="2022" name="Microbiol. Resour. Announc.">
        <title>Metagenome Sequencing to Explore Phylogenomics of Terrestrial Cyanobacteria.</title>
        <authorList>
            <person name="Ward R.D."/>
            <person name="Stajich J.E."/>
            <person name="Johansen J.R."/>
            <person name="Huntemann M."/>
            <person name="Clum A."/>
            <person name="Foster B."/>
            <person name="Foster B."/>
            <person name="Roux S."/>
            <person name="Palaniappan K."/>
            <person name="Varghese N."/>
            <person name="Mukherjee S."/>
            <person name="Reddy T.B.K."/>
            <person name="Daum C."/>
            <person name="Copeland A."/>
            <person name="Chen I.A."/>
            <person name="Ivanova N.N."/>
            <person name="Kyrpides N.C."/>
            <person name="Shapiro N."/>
            <person name="Eloe-Fadrosh E.A."/>
            <person name="Pietrasiak N."/>
        </authorList>
    </citation>
    <scope>NUCLEOTIDE SEQUENCE</scope>
    <source>
        <strain evidence="9">HA4357-MV3</strain>
    </source>
</reference>
<organism evidence="9 10">
    <name type="scientific">Pelatocladus maniniholoensis HA4357-MV3</name>
    <dbReference type="NCBI Taxonomy" id="1117104"/>
    <lineage>
        <taxon>Bacteria</taxon>
        <taxon>Bacillati</taxon>
        <taxon>Cyanobacteriota</taxon>
        <taxon>Cyanophyceae</taxon>
        <taxon>Nostocales</taxon>
        <taxon>Nostocaceae</taxon>
        <taxon>Pelatocladus</taxon>
    </lineage>
</organism>
<dbReference type="InterPro" id="IPR013968">
    <property type="entry name" value="PKS_KR"/>
</dbReference>
<dbReference type="Pfam" id="PF08240">
    <property type="entry name" value="ADH_N"/>
    <property type="match status" value="1"/>
</dbReference>
<dbReference type="CDD" id="cd00833">
    <property type="entry name" value="PKS"/>
    <property type="match status" value="1"/>
</dbReference>
<evidence type="ECO:0000256" key="3">
    <source>
        <dbReference type="ARBA" id="ARBA00022679"/>
    </source>
</evidence>
<dbReference type="Gene3D" id="1.10.1200.10">
    <property type="entry name" value="ACP-like"/>
    <property type="match status" value="1"/>
</dbReference>
<evidence type="ECO:0000256" key="5">
    <source>
        <dbReference type="PROSITE-ProRule" id="PRU01363"/>
    </source>
</evidence>
<dbReference type="Gene3D" id="3.30.70.3290">
    <property type="match status" value="1"/>
</dbReference>
<dbReference type="GO" id="GO:0031177">
    <property type="term" value="F:phosphopantetheine binding"/>
    <property type="evidence" value="ECO:0007669"/>
    <property type="project" value="InterPro"/>
</dbReference>
<dbReference type="InterPro" id="IPR049552">
    <property type="entry name" value="PKS_DH_N"/>
</dbReference>
<evidence type="ECO:0000256" key="4">
    <source>
        <dbReference type="ARBA" id="ARBA00023268"/>
    </source>
</evidence>
<dbReference type="Gene3D" id="3.10.129.10">
    <property type="entry name" value="Hotdog Thioesterase"/>
    <property type="match status" value="1"/>
</dbReference>
<dbReference type="EMBL" id="JAHHHW010000137">
    <property type="protein sequence ID" value="MBW4434619.1"/>
    <property type="molecule type" value="Genomic_DNA"/>
</dbReference>
<dbReference type="InterPro" id="IPR002364">
    <property type="entry name" value="Quin_OxRdtase/zeta-crystal_CS"/>
</dbReference>
<evidence type="ECO:0000259" key="7">
    <source>
        <dbReference type="PROSITE" id="PS52004"/>
    </source>
</evidence>
<dbReference type="SMART" id="SM00826">
    <property type="entry name" value="PKS_DH"/>
    <property type="match status" value="1"/>
</dbReference>
<proteinExistence type="predicted"/>
<protein>
    <submittedName>
        <fullName evidence="9">SDR family NAD(P)-dependent oxidoreductase</fullName>
    </submittedName>
</protein>
<gene>
    <name evidence="9" type="ORF">KME28_23625</name>
</gene>
<dbReference type="Pfam" id="PF08659">
    <property type="entry name" value="KR"/>
    <property type="match status" value="1"/>
</dbReference>
<dbReference type="SMART" id="SM00823">
    <property type="entry name" value="PKS_PP"/>
    <property type="match status" value="1"/>
</dbReference>
<dbReference type="InterPro" id="IPR016036">
    <property type="entry name" value="Malonyl_transacylase_ACP-bd"/>
</dbReference>
<dbReference type="GO" id="GO:0016491">
    <property type="term" value="F:oxidoreductase activity"/>
    <property type="evidence" value="ECO:0007669"/>
    <property type="project" value="InterPro"/>
</dbReference>
<dbReference type="GO" id="GO:0004312">
    <property type="term" value="F:fatty acid synthase activity"/>
    <property type="evidence" value="ECO:0007669"/>
    <property type="project" value="TreeGrafter"/>
</dbReference>
<dbReference type="Pfam" id="PF13602">
    <property type="entry name" value="ADH_zinc_N_2"/>
    <property type="match status" value="1"/>
</dbReference>
<dbReference type="SMART" id="SM01294">
    <property type="entry name" value="PKS_PP_betabranch"/>
    <property type="match status" value="1"/>
</dbReference>
<dbReference type="SMART" id="SM00825">
    <property type="entry name" value="PKS_KS"/>
    <property type="match status" value="1"/>
</dbReference>
<dbReference type="SUPFAM" id="SSF55048">
    <property type="entry name" value="Probable ACP-binding domain of malonyl-CoA ACP transacylase"/>
    <property type="match status" value="1"/>
</dbReference>
<feature type="domain" description="PKS/mFAS DH" evidence="8">
    <location>
        <begin position="916"/>
        <end position="1208"/>
    </location>
</feature>
<dbReference type="InterPro" id="IPR049551">
    <property type="entry name" value="PKS_DH_C"/>
</dbReference>
<evidence type="ECO:0000259" key="8">
    <source>
        <dbReference type="PROSITE" id="PS52019"/>
    </source>
</evidence>
<dbReference type="InterPro" id="IPR020843">
    <property type="entry name" value="ER"/>
</dbReference>
<feature type="region of interest" description="C-terminal hotdog fold" evidence="5">
    <location>
        <begin position="1063"/>
        <end position="1208"/>
    </location>
</feature>
<dbReference type="InterPro" id="IPR014031">
    <property type="entry name" value="Ketoacyl_synth_C"/>
</dbReference>
<dbReference type="Pfam" id="PF21089">
    <property type="entry name" value="PKS_DH_N"/>
    <property type="match status" value="1"/>
</dbReference>
<dbReference type="Pfam" id="PF21394">
    <property type="entry name" value="Beta-ketacyl_N"/>
    <property type="match status" value="1"/>
</dbReference>
<dbReference type="Pfam" id="PF14765">
    <property type="entry name" value="PS-DH"/>
    <property type="match status" value="1"/>
</dbReference>
<dbReference type="PROSITE" id="PS52019">
    <property type="entry name" value="PKS_MFAS_DH"/>
    <property type="match status" value="1"/>
</dbReference>
<dbReference type="SMART" id="SM00827">
    <property type="entry name" value="PKS_AT"/>
    <property type="match status" value="1"/>
</dbReference>
<dbReference type="InterPro" id="IPR049490">
    <property type="entry name" value="C883_1060-like_KR_N"/>
</dbReference>
<dbReference type="GO" id="GO:0005886">
    <property type="term" value="C:plasma membrane"/>
    <property type="evidence" value="ECO:0007669"/>
    <property type="project" value="TreeGrafter"/>
</dbReference>
<dbReference type="Pfam" id="PF00698">
    <property type="entry name" value="Acyl_transf_1"/>
    <property type="match status" value="1"/>
</dbReference>
<dbReference type="GO" id="GO:0005737">
    <property type="term" value="C:cytoplasm"/>
    <property type="evidence" value="ECO:0007669"/>
    <property type="project" value="TreeGrafter"/>
</dbReference>
<dbReference type="GO" id="GO:0008270">
    <property type="term" value="F:zinc ion binding"/>
    <property type="evidence" value="ECO:0007669"/>
    <property type="project" value="InterPro"/>
</dbReference>
<dbReference type="Pfam" id="PF22621">
    <property type="entry name" value="CurL-like_PKS_C"/>
    <property type="match status" value="1"/>
</dbReference>
<dbReference type="Pfam" id="PF00109">
    <property type="entry name" value="ketoacyl-synt"/>
    <property type="match status" value="1"/>
</dbReference>
<evidence type="ECO:0000256" key="2">
    <source>
        <dbReference type="ARBA" id="ARBA00022553"/>
    </source>
</evidence>
<dbReference type="InterPro" id="IPR020807">
    <property type="entry name" value="PKS_DH"/>
</dbReference>
<feature type="active site" description="Proton acceptor; for dehydratase activity" evidence="5">
    <location>
        <position position="948"/>
    </location>
</feature>
<dbReference type="SUPFAM" id="SSF50129">
    <property type="entry name" value="GroES-like"/>
    <property type="match status" value="1"/>
</dbReference>
<dbReference type="SUPFAM" id="SSF52151">
    <property type="entry name" value="FabD/lysophospholipase-like"/>
    <property type="match status" value="1"/>
</dbReference>
<dbReference type="PROSITE" id="PS50075">
    <property type="entry name" value="CARRIER"/>
    <property type="match status" value="1"/>
</dbReference>
<dbReference type="InterPro" id="IPR014043">
    <property type="entry name" value="Acyl_transferase_dom"/>
</dbReference>
<dbReference type="CDD" id="cd05195">
    <property type="entry name" value="enoyl_red"/>
    <property type="match status" value="1"/>
</dbReference>